<accession>A0A7S0B6V7</accession>
<dbReference type="EMBL" id="HBEG01047381">
    <property type="protein sequence ID" value="CAD8385176.1"/>
    <property type="molecule type" value="Transcribed_RNA"/>
</dbReference>
<organism evidence="3">
    <name type="scientific">Pyrodinium bahamense</name>
    <dbReference type="NCBI Taxonomy" id="73915"/>
    <lineage>
        <taxon>Eukaryota</taxon>
        <taxon>Sar</taxon>
        <taxon>Alveolata</taxon>
        <taxon>Dinophyceae</taxon>
        <taxon>Gonyaulacales</taxon>
        <taxon>Pyrocystaceae</taxon>
        <taxon>Pyrodinium</taxon>
    </lineage>
</organism>
<evidence type="ECO:0000313" key="3">
    <source>
        <dbReference type="EMBL" id="CAD8385176.1"/>
    </source>
</evidence>
<sequence length="388" mass="42664">MSQYPPASSQSLPYTMQQRRPPAQPEGGFEGGVLPPNMTPPPTMEASQMGELKGGGYVKRFVSPKNVFIGTGVLLLLMLCVVPIWNAVALMEDANYVFWVGTSVPIWMVCLCLSIVALYVATIFVFFSTARPQVQTEQTIMMIANIFITLLGLVLMLLSLPLSRQSVETYNNLMHRCDYSEQTHRMYEYSQVLHNIRRLPNCIHKFSVEECAGYEDAPPYTTMLKTMENSFRCSGFCYRESSAAGPRGEADISAGAWPGLEVNAAVGFPSLHQSSSRKRQHQDHVVPLALATAGAETAEGATAAQAQQPGLVRPVAQYPPTLFSDANYQASCEGMAARDMKNFAGDVGFQTFYQGIYLVLIAIATGFLKLVGFCVRKDRDSEFKAPGF</sequence>
<dbReference type="AlphaFoldDB" id="A0A7S0B6V7"/>
<gene>
    <name evidence="3" type="ORF">PBAH0796_LOCUS28864</name>
</gene>
<proteinExistence type="predicted"/>
<name>A0A7S0B6V7_9DINO</name>
<keyword evidence="2" id="KW-1133">Transmembrane helix</keyword>
<evidence type="ECO:0000256" key="1">
    <source>
        <dbReference type="SAM" id="MobiDB-lite"/>
    </source>
</evidence>
<reference evidence="3" key="1">
    <citation type="submission" date="2021-01" db="EMBL/GenBank/DDBJ databases">
        <authorList>
            <person name="Corre E."/>
            <person name="Pelletier E."/>
            <person name="Niang G."/>
            <person name="Scheremetjew M."/>
            <person name="Finn R."/>
            <person name="Kale V."/>
            <person name="Holt S."/>
            <person name="Cochrane G."/>
            <person name="Meng A."/>
            <person name="Brown T."/>
            <person name="Cohen L."/>
        </authorList>
    </citation>
    <scope>NUCLEOTIDE SEQUENCE</scope>
    <source>
        <strain evidence="3">Pbaha01</strain>
    </source>
</reference>
<evidence type="ECO:0000256" key="2">
    <source>
        <dbReference type="SAM" id="Phobius"/>
    </source>
</evidence>
<feature type="compositionally biased region" description="Polar residues" evidence="1">
    <location>
        <begin position="1"/>
        <end position="18"/>
    </location>
</feature>
<protein>
    <submittedName>
        <fullName evidence="3">Uncharacterized protein</fullName>
    </submittedName>
</protein>
<feature type="transmembrane region" description="Helical" evidence="2">
    <location>
        <begin position="106"/>
        <end position="127"/>
    </location>
</feature>
<feature type="transmembrane region" description="Helical" evidence="2">
    <location>
        <begin position="67"/>
        <end position="86"/>
    </location>
</feature>
<feature type="transmembrane region" description="Helical" evidence="2">
    <location>
        <begin position="355"/>
        <end position="375"/>
    </location>
</feature>
<keyword evidence="2" id="KW-0472">Membrane</keyword>
<keyword evidence="2" id="KW-0812">Transmembrane</keyword>
<feature type="transmembrane region" description="Helical" evidence="2">
    <location>
        <begin position="139"/>
        <end position="162"/>
    </location>
</feature>
<feature type="region of interest" description="Disordered" evidence="1">
    <location>
        <begin position="1"/>
        <end position="32"/>
    </location>
</feature>